<accession>A0ABQ6JDY5</accession>
<dbReference type="EMBL" id="BSUZ01000001">
    <property type="protein sequence ID" value="GMA85629.1"/>
    <property type="molecule type" value="Genomic_DNA"/>
</dbReference>
<reference evidence="3" key="1">
    <citation type="journal article" date="2019" name="Int. J. Syst. Evol. Microbiol.">
        <title>The Global Catalogue of Microorganisms (GCM) 10K type strain sequencing project: providing services to taxonomists for standard genome sequencing and annotation.</title>
        <authorList>
            <consortium name="The Broad Institute Genomics Platform"/>
            <consortium name="The Broad Institute Genome Sequencing Center for Infectious Disease"/>
            <person name="Wu L."/>
            <person name="Ma J."/>
        </authorList>
    </citation>
    <scope>NUCLEOTIDE SEQUENCE [LARGE SCALE GENOMIC DNA]</scope>
    <source>
        <strain evidence="3">NBRC 108730</strain>
    </source>
</reference>
<dbReference type="Proteomes" id="UP001157017">
    <property type="component" value="Unassembled WGS sequence"/>
</dbReference>
<organism evidence="2 3">
    <name type="scientific">Angustibacter aerolatus</name>
    <dbReference type="NCBI Taxonomy" id="1162965"/>
    <lineage>
        <taxon>Bacteria</taxon>
        <taxon>Bacillati</taxon>
        <taxon>Actinomycetota</taxon>
        <taxon>Actinomycetes</taxon>
        <taxon>Kineosporiales</taxon>
        <taxon>Kineosporiaceae</taxon>
    </lineage>
</organism>
<evidence type="ECO:0000256" key="1">
    <source>
        <dbReference type="SAM" id="MobiDB-lite"/>
    </source>
</evidence>
<evidence type="ECO:0000313" key="2">
    <source>
        <dbReference type="EMBL" id="GMA85629.1"/>
    </source>
</evidence>
<evidence type="ECO:0000313" key="3">
    <source>
        <dbReference type="Proteomes" id="UP001157017"/>
    </source>
</evidence>
<keyword evidence="3" id="KW-1185">Reference proteome</keyword>
<proteinExistence type="predicted"/>
<name>A0ABQ6JDY5_9ACTN</name>
<comment type="caution">
    <text evidence="2">The sequence shown here is derived from an EMBL/GenBank/DDBJ whole genome shotgun (WGS) entry which is preliminary data.</text>
</comment>
<feature type="region of interest" description="Disordered" evidence="1">
    <location>
        <begin position="1"/>
        <end position="24"/>
    </location>
</feature>
<protein>
    <submittedName>
        <fullName evidence="2">Uncharacterized protein</fullName>
    </submittedName>
</protein>
<sequence>MHVDPREGALDGAQQARHRGRAGCTIGTAGSMTIVWGVRASPARGASGAVVSDMSGPCGLVALRIGAGNTPIVDLGCDTTQWETVR</sequence>
<gene>
    <name evidence="2" type="ORF">GCM10025868_08790</name>
</gene>